<name>A0A9Q8PJB1_PASFU</name>
<dbReference type="RefSeq" id="XP_047767869.1">
    <property type="nucleotide sequence ID" value="XM_047912345.1"/>
</dbReference>
<evidence type="ECO:0000313" key="6">
    <source>
        <dbReference type="Proteomes" id="UP000756132"/>
    </source>
</evidence>
<feature type="domain" description="Carboxylesterase type B" evidence="4">
    <location>
        <begin position="34"/>
        <end position="303"/>
    </location>
</feature>
<dbReference type="GeneID" id="71993075"/>
<comment type="similarity">
    <text evidence="1 3">Belongs to the type-B carboxylesterase/lipase family.</text>
</comment>
<evidence type="ECO:0000256" key="3">
    <source>
        <dbReference type="RuleBase" id="RU361235"/>
    </source>
</evidence>
<dbReference type="PANTHER" id="PTHR11559">
    <property type="entry name" value="CARBOXYLESTERASE"/>
    <property type="match status" value="1"/>
</dbReference>
<dbReference type="SUPFAM" id="SSF53474">
    <property type="entry name" value="alpha/beta-Hydrolases"/>
    <property type="match status" value="1"/>
</dbReference>
<evidence type="ECO:0000313" key="5">
    <source>
        <dbReference type="EMBL" id="UJO23503.1"/>
    </source>
</evidence>
<dbReference type="InterPro" id="IPR050309">
    <property type="entry name" value="Type-B_Carboxylest/Lipase"/>
</dbReference>
<keyword evidence="2 3" id="KW-0378">Hydrolase</keyword>
<dbReference type="InterPro" id="IPR002018">
    <property type="entry name" value="CarbesteraseB"/>
</dbReference>
<dbReference type="Gene3D" id="3.40.50.1820">
    <property type="entry name" value="alpha/beta hydrolase"/>
    <property type="match status" value="1"/>
</dbReference>
<accession>A0A9Q8PJB1</accession>
<dbReference type="EC" id="3.1.1.-" evidence="3"/>
<dbReference type="OrthoDB" id="408631at2759"/>
<proteinExistence type="inferred from homology"/>
<reference evidence="5" key="1">
    <citation type="submission" date="2021-12" db="EMBL/GenBank/DDBJ databases">
        <authorList>
            <person name="Zaccaron A."/>
            <person name="Stergiopoulos I."/>
        </authorList>
    </citation>
    <scope>NUCLEOTIDE SEQUENCE</scope>
    <source>
        <strain evidence="5">Race5_Kim</strain>
    </source>
</reference>
<dbReference type="EMBL" id="CP090173">
    <property type="protein sequence ID" value="UJO23503.1"/>
    <property type="molecule type" value="Genomic_DNA"/>
</dbReference>
<dbReference type="PROSITE" id="PS00122">
    <property type="entry name" value="CARBOXYLESTERASE_B_1"/>
    <property type="match status" value="1"/>
</dbReference>
<dbReference type="Proteomes" id="UP000756132">
    <property type="component" value="Chromosome 11"/>
</dbReference>
<gene>
    <name evidence="5" type="ORF">CLAFUR5_13197</name>
</gene>
<keyword evidence="6" id="KW-1185">Reference proteome</keyword>
<evidence type="ECO:0000256" key="2">
    <source>
        <dbReference type="ARBA" id="ARBA00022801"/>
    </source>
</evidence>
<dbReference type="InterPro" id="IPR029058">
    <property type="entry name" value="AB_hydrolase_fold"/>
</dbReference>
<reference evidence="5" key="2">
    <citation type="journal article" date="2022" name="Microb. Genom.">
        <title>A chromosome-scale genome assembly of the tomato pathogen Cladosporium fulvum reveals a compartmentalized genome architecture and the presence of a dispensable chromosome.</title>
        <authorList>
            <person name="Zaccaron A.Z."/>
            <person name="Chen L.H."/>
            <person name="Samaras A."/>
            <person name="Stergiopoulos I."/>
        </authorList>
    </citation>
    <scope>NUCLEOTIDE SEQUENCE</scope>
    <source>
        <strain evidence="5">Race5_Kim</strain>
    </source>
</reference>
<dbReference type="AlphaFoldDB" id="A0A9Q8PJB1"/>
<evidence type="ECO:0000259" key="4">
    <source>
        <dbReference type="Pfam" id="PF00135"/>
    </source>
</evidence>
<dbReference type="InterPro" id="IPR019826">
    <property type="entry name" value="Carboxylesterase_B_AS"/>
</dbReference>
<dbReference type="KEGG" id="ffu:CLAFUR5_13197"/>
<organism evidence="5 6">
    <name type="scientific">Passalora fulva</name>
    <name type="common">Tomato leaf mold</name>
    <name type="synonym">Cladosporium fulvum</name>
    <dbReference type="NCBI Taxonomy" id="5499"/>
    <lineage>
        <taxon>Eukaryota</taxon>
        <taxon>Fungi</taxon>
        <taxon>Dikarya</taxon>
        <taxon>Ascomycota</taxon>
        <taxon>Pezizomycotina</taxon>
        <taxon>Dothideomycetes</taxon>
        <taxon>Dothideomycetidae</taxon>
        <taxon>Mycosphaerellales</taxon>
        <taxon>Mycosphaerellaceae</taxon>
        <taxon>Fulvia</taxon>
    </lineage>
</organism>
<dbReference type="Pfam" id="PF00135">
    <property type="entry name" value="COesterase"/>
    <property type="match status" value="1"/>
</dbReference>
<sequence>MCDQDVAALPSTSKIQSGLPVVDLGYQLQRATTFNDTGNCYNFLNIRYAQAPTGQLRFREPAYPKLDRVRVKTGDVERICPQARTVWSATSLQFVQQYLQGKTQFLPTDFPVNGSAVLDAFVQSQDPRESEDCLFLNIMVPKQIFDNRKNRKTKKAAALVWIHGGGYTAGSKTSDGSPAGLLARSQDNEGEGVIFTAMNYRLGALGFSSGPTFTKDGGTANAALYDQRAALIWVQQHIHLFGGGPKRITVIGESAGAGSLMHQITAFGGKPPAPLSQAILQSPGFQPVTSATQQEATYNTFLDLLNVTNLAQARQLPSASLRLANILQVGLSPYGQFT</sequence>
<evidence type="ECO:0000256" key="1">
    <source>
        <dbReference type="ARBA" id="ARBA00005964"/>
    </source>
</evidence>
<dbReference type="GO" id="GO:0016787">
    <property type="term" value="F:hydrolase activity"/>
    <property type="evidence" value="ECO:0007669"/>
    <property type="project" value="UniProtKB-KW"/>
</dbReference>
<protein>
    <recommendedName>
        <fullName evidence="3">Carboxylic ester hydrolase</fullName>
        <ecNumber evidence="3">3.1.1.-</ecNumber>
    </recommendedName>
</protein>